<evidence type="ECO:0000256" key="3">
    <source>
        <dbReference type="ARBA" id="ARBA00022729"/>
    </source>
</evidence>
<dbReference type="PANTHER" id="PTHR46847:SF2">
    <property type="entry name" value="ABC TRANSPORTER SUGAR-BINDING PROTEIN"/>
    <property type="match status" value="1"/>
</dbReference>
<comment type="caution">
    <text evidence="6">The sequence shown here is derived from an EMBL/GenBank/DDBJ whole genome shotgun (WGS) entry which is preliminary data.</text>
</comment>
<feature type="domain" description="Periplasmic binding protein" evidence="5">
    <location>
        <begin position="42"/>
        <end position="291"/>
    </location>
</feature>
<feature type="signal peptide" evidence="4">
    <location>
        <begin position="1"/>
        <end position="24"/>
    </location>
</feature>
<proteinExistence type="inferred from homology"/>
<dbReference type="RefSeq" id="WP_216921462.1">
    <property type="nucleotide sequence ID" value="NZ_JAHOPC010000001.1"/>
</dbReference>
<name>A0ABS6I0E2_9MICC</name>
<organism evidence="6 7">
    <name type="scientific">Paenarthrobacter aromaticivorans</name>
    <dbReference type="NCBI Taxonomy" id="2849150"/>
    <lineage>
        <taxon>Bacteria</taxon>
        <taxon>Bacillati</taxon>
        <taxon>Actinomycetota</taxon>
        <taxon>Actinomycetes</taxon>
        <taxon>Micrococcales</taxon>
        <taxon>Micrococcaceae</taxon>
        <taxon>Paenarthrobacter</taxon>
    </lineage>
</organism>
<evidence type="ECO:0000256" key="1">
    <source>
        <dbReference type="ARBA" id="ARBA00004196"/>
    </source>
</evidence>
<protein>
    <submittedName>
        <fullName evidence="6">Substrate-binding domain-containing protein</fullName>
    </submittedName>
</protein>
<dbReference type="Proteomes" id="UP000824166">
    <property type="component" value="Unassembled WGS sequence"/>
</dbReference>
<dbReference type="EMBL" id="JAHOPC010000001">
    <property type="protein sequence ID" value="MBU8864797.1"/>
    <property type="molecule type" value="Genomic_DNA"/>
</dbReference>
<gene>
    <name evidence="6" type="ORF">KSW38_00610</name>
</gene>
<dbReference type="InterPro" id="IPR025997">
    <property type="entry name" value="SBP_2_dom"/>
</dbReference>
<keyword evidence="3 4" id="KW-0732">Signal</keyword>
<reference evidence="6 7" key="1">
    <citation type="submission" date="2021-06" db="EMBL/GenBank/DDBJ databases">
        <authorList>
            <person name="Jeong J.W."/>
        </authorList>
    </citation>
    <scope>NUCLEOTIDE SEQUENCE [LARGE SCALE GENOMIC DNA]</scope>
    <source>
        <strain evidence="6 7">MMS21-TAE1-1</strain>
    </source>
</reference>
<comment type="subcellular location">
    <subcellularLocation>
        <location evidence="1">Cell envelope</location>
    </subcellularLocation>
</comment>
<evidence type="ECO:0000256" key="2">
    <source>
        <dbReference type="ARBA" id="ARBA00007639"/>
    </source>
</evidence>
<dbReference type="PROSITE" id="PS51257">
    <property type="entry name" value="PROKAR_LIPOPROTEIN"/>
    <property type="match status" value="1"/>
</dbReference>
<evidence type="ECO:0000259" key="5">
    <source>
        <dbReference type="Pfam" id="PF13407"/>
    </source>
</evidence>
<comment type="similarity">
    <text evidence="2">Belongs to the bacterial solute-binding protein 2 family.</text>
</comment>
<evidence type="ECO:0000313" key="7">
    <source>
        <dbReference type="Proteomes" id="UP000824166"/>
    </source>
</evidence>
<dbReference type="Pfam" id="PF13407">
    <property type="entry name" value="Peripla_BP_4"/>
    <property type="match status" value="1"/>
</dbReference>
<dbReference type="PANTHER" id="PTHR46847">
    <property type="entry name" value="D-ALLOSE-BINDING PERIPLASMIC PROTEIN-RELATED"/>
    <property type="match status" value="1"/>
</dbReference>
<sequence>MKPSKSSRFRLGVAALLASSAALALSGCNAAASDSGSGSLKIGVTVANSTNPFFQQETKTAEKYGKEAGAEVLSQVANEDVQTQSNQIDQFITSGVSFIVIDAADTDGVGPAVKRAISAGIPVIGVDNQSKNATVNITTDNTQAGEISCKSLAEQLGGKGKVAILNGTPVSAVDDRVTGCKRILEQYPGIKIVADQRGENSRDSALPIATDILTANPDINGFFAINDPTAVGVKLAAEQKGVSVIITSVDGASSATDVIAAKGLITATAAQDPAALMRQAIDLGISIKKGKQPEKSLVLVPTELVDASNVSAYTPWG</sequence>
<evidence type="ECO:0000313" key="6">
    <source>
        <dbReference type="EMBL" id="MBU8864797.1"/>
    </source>
</evidence>
<accession>A0ABS6I0E2</accession>
<feature type="chain" id="PRO_5047133684" evidence="4">
    <location>
        <begin position="25"/>
        <end position="317"/>
    </location>
</feature>
<keyword evidence="7" id="KW-1185">Reference proteome</keyword>
<evidence type="ECO:0000256" key="4">
    <source>
        <dbReference type="SAM" id="SignalP"/>
    </source>
</evidence>